<dbReference type="Proteomes" id="UP000070444">
    <property type="component" value="Unassembled WGS sequence"/>
</dbReference>
<evidence type="ECO:0000313" key="4">
    <source>
        <dbReference type="Proteomes" id="UP000070444"/>
    </source>
</evidence>
<name>A0A137P4P1_CONC2</name>
<evidence type="ECO:0000313" key="3">
    <source>
        <dbReference type="EMBL" id="KXN69884.1"/>
    </source>
</evidence>
<sequence>MKLSTLNITLLSSISLVASLQPSDVELGTGIHPGDPEPPAPVTEKEVFEQLGGKVPEIDKIKTYNKKTKAGYKKTKAEPVASSWWGIGSWLGGSESTNTAPASNSTPNTGDTYAANDSSSSWFSWVPSIGFGSPSATSDTGTDLIEPSEDSSWGNSILSSFTSGLGGLGSYGASGLGYLGDAGLVGLEYLGSAGLTGLEYAGSGISEAAAYATHPDTLAAVGNALYTGGHALAVTSGVTASYAGNMALSMLNSYMSSQPGGNYHSDDHDGDYDYDYDDDDDDDDHHHHHRYHNDKDHHRRYRHRDDHYH</sequence>
<organism evidence="3 4">
    <name type="scientific">Conidiobolus coronatus (strain ATCC 28846 / CBS 209.66 / NRRL 28638)</name>
    <name type="common">Delacroixia coronata</name>
    <dbReference type="NCBI Taxonomy" id="796925"/>
    <lineage>
        <taxon>Eukaryota</taxon>
        <taxon>Fungi</taxon>
        <taxon>Fungi incertae sedis</taxon>
        <taxon>Zoopagomycota</taxon>
        <taxon>Entomophthoromycotina</taxon>
        <taxon>Entomophthoromycetes</taxon>
        <taxon>Entomophthorales</taxon>
        <taxon>Ancylistaceae</taxon>
        <taxon>Conidiobolus</taxon>
    </lineage>
</organism>
<feature type="signal peptide" evidence="2">
    <location>
        <begin position="1"/>
        <end position="19"/>
    </location>
</feature>
<feature type="chain" id="PRO_5007294386" evidence="2">
    <location>
        <begin position="20"/>
        <end position="309"/>
    </location>
</feature>
<reference evidence="3 4" key="1">
    <citation type="journal article" date="2015" name="Genome Biol. Evol.">
        <title>Phylogenomic analyses indicate that early fungi evolved digesting cell walls of algal ancestors of land plants.</title>
        <authorList>
            <person name="Chang Y."/>
            <person name="Wang S."/>
            <person name="Sekimoto S."/>
            <person name="Aerts A.L."/>
            <person name="Choi C."/>
            <person name="Clum A."/>
            <person name="LaButti K.M."/>
            <person name="Lindquist E.A."/>
            <person name="Yee Ngan C."/>
            <person name="Ohm R.A."/>
            <person name="Salamov A.A."/>
            <person name="Grigoriev I.V."/>
            <person name="Spatafora J.W."/>
            <person name="Berbee M.L."/>
        </authorList>
    </citation>
    <scope>NUCLEOTIDE SEQUENCE [LARGE SCALE GENOMIC DNA]</scope>
    <source>
        <strain evidence="3 4">NRRL 28638</strain>
    </source>
</reference>
<dbReference type="EMBL" id="KQ964520">
    <property type="protein sequence ID" value="KXN69884.1"/>
    <property type="molecule type" value="Genomic_DNA"/>
</dbReference>
<evidence type="ECO:0000256" key="2">
    <source>
        <dbReference type="SAM" id="SignalP"/>
    </source>
</evidence>
<accession>A0A137P4P1</accession>
<dbReference type="AlphaFoldDB" id="A0A137P4P1"/>
<keyword evidence="2" id="KW-0732">Signal</keyword>
<evidence type="ECO:0000256" key="1">
    <source>
        <dbReference type="SAM" id="MobiDB-lite"/>
    </source>
</evidence>
<proteinExistence type="predicted"/>
<protein>
    <submittedName>
        <fullName evidence="3">Uncharacterized protein</fullName>
    </submittedName>
</protein>
<feature type="region of interest" description="Disordered" evidence="1">
    <location>
        <begin position="282"/>
        <end position="309"/>
    </location>
</feature>
<gene>
    <name evidence="3" type="ORF">CONCODRAFT_71131</name>
</gene>
<feature type="compositionally biased region" description="Basic residues" evidence="1">
    <location>
        <begin position="286"/>
        <end position="302"/>
    </location>
</feature>
<keyword evidence="4" id="KW-1185">Reference proteome</keyword>